<reference evidence="6" key="1">
    <citation type="submission" date="2013-03" db="EMBL/GenBank/DDBJ databases">
        <title>The Genome Sequence of Anopheles epiroticus epiroticus2.</title>
        <authorList>
            <consortium name="The Broad Institute Genomics Platform"/>
            <person name="Neafsey D.E."/>
            <person name="Howell P."/>
            <person name="Walker B."/>
            <person name="Young S.K."/>
            <person name="Zeng Q."/>
            <person name="Gargeya S."/>
            <person name="Fitzgerald M."/>
            <person name="Haas B."/>
            <person name="Abouelleil A."/>
            <person name="Allen A.W."/>
            <person name="Alvarado L."/>
            <person name="Arachchi H.M."/>
            <person name="Berlin A.M."/>
            <person name="Chapman S.B."/>
            <person name="Gainer-Dewar J."/>
            <person name="Goldberg J."/>
            <person name="Griggs A."/>
            <person name="Gujja S."/>
            <person name="Hansen M."/>
            <person name="Howarth C."/>
            <person name="Imamovic A."/>
            <person name="Ireland A."/>
            <person name="Larimer J."/>
            <person name="McCowan C."/>
            <person name="Murphy C."/>
            <person name="Pearson M."/>
            <person name="Poon T.W."/>
            <person name="Priest M."/>
            <person name="Roberts A."/>
            <person name="Saif S."/>
            <person name="Shea T."/>
            <person name="Sisk P."/>
            <person name="Sykes S."/>
            <person name="Wortman J."/>
            <person name="Nusbaum C."/>
            <person name="Birren B."/>
        </authorList>
    </citation>
    <scope>NUCLEOTIDE SEQUENCE [LARGE SCALE GENOMIC DNA]</scope>
    <source>
        <strain evidence="6">Epiroticus2</strain>
    </source>
</reference>
<dbReference type="PANTHER" id="PTHR12243">
    <property type="entry name" value="MADF DOMAIN TRANSCRIPTION FACTOR"/>
    <property type="match status" value="1"/>
</dbReference>
<dbReference type="Pfam" id="PF10545">
    <property type="entry name" value="MADF_DNA_bdg"/>
    <property type="match status" value="1"/>
</dbReference>
<keyword evidence="1" id="KW-0539">Nucleus</keyword>
<feature type="compositionally biased region" description="Basic and acidic residues" evidence="2">
    <location>
        <begin position="131"/>
        <end position="146"/>
    </location>
</feature>
<dbReference type="Proteomes" id="UP000075885">
    <property type="component" value="Unassembled WGS sequence"/>
</dbReference>
<evidence type="ECO:0000313" key="5">
    <source>
        <dbReference type="EnsemblMetazoa" id="AEPI011130-PA"/>
    </source>
</evidence>
<dbReference type="PANTHER" id="PTHR12243:SF69">
    <property type="entry name" value="SI:CH73-59F11.3"/>
    <property type="match status" value="1"/>
</dbReference>
<evidence type="ECO:0000259" key="3">
    <source>
        <dbReference type="PROSITE" id="PS51029"/>
    </source>
</evidence>
<feature type="domain" description="BESS" evidence="4">
    <location>
        <begin position="235"/>
        <end position="274"/>
    </location>
</feature>
<dbReference type="InterPro" id="IPR039353">
    <property type="entry name" value="TF_Adf1"/>
</dbReference>
<protein>
    <recommendedName>
        <fullName evidence="7">MADF domain-containing protein</fullName>
    </recommendedName>
</protein>
<dbReference type="AlphaFoldDB" id="A0A182PVZ3"/>
<feature type="domain" description="MADF" evidence="3">
    <location>
        <begin position="38"/>
        <end position="123"/>
    </location>
</feature>
<proteinExistence type="predicted"/>
<sequence>MEKSQVAEQQQLLPATTPPVASYYISKKRIFDYKSTLHLIDCVRQRPKLWHRQYLRSRSTGKEDWAEIQRTEFNTTDVDQLRVRWKTLRDCFRRETKRIEDGKAPTTRWPLYEHMQFLQGHYRLKKSVTPRGKEDKRLADAGERKIGMVVSPQHKSEDEPDGSGALGKRDGTVPLIKQQLTDDSIEMDNDSVKNDASFAFCEVTYKNKFRTRRKSVTSVCNTCLVDGGCMKYDANNPDSCFLMSLTPFLNKLSLQQNMKVRIQIMQLVEAADKFDPK</sequence>
<dbReference type="EnsemblMetazoa" id="AEPI011130-RA">
    <property type="protein sequence ID" value="AEPI011130-PA"/>
    <property type="gene ID" value="AEPI011130"/>
</dbReference>
<evidence type="ECO:0000256" key="2">
    <source>
        <dbReference type="SAM" id="MobiDB-lite"/>
    </source>
</evidence>
<keyword evidence="6" id="KW-1185">Reference proteome</keyword>
<accession>A0A182PVZ3</accession>
<dbReference type="GO" id="GO:0006357">
    <property type="term" value="P:regulation of transcription by RNA polymerase II"/>
    <property type="evidence" value="ECO:0007669"/>
    <property type="project" value="TreeGrafter"/>
</dbReference>
<organism evidence="5 6">
    <name type="scientific">Anopheles epiroticus</name>
    <dbReference type="NCBI Taxonomy" id="199890"/>
    <lineage>
        <taxon>Eukaryota</taxon>
        <taxon>Metazoa</taxon>
        <taxon>Ecdysozoa</taxon>
        <taxon>Arthropoda</taxon>
        <taxon>Hexapoda</taxon>
        <taxon>Insecta</taxon>
        <taxon>Pterygota</taxon>
        <taxon>Neoptera</taxon>
        <taxon>Endopterygota</taxon>
        <taxon>Diptera</taxon>
        <taxon>Nematocera</taxon>
        <taxon>Culicoidea</taxon>
        <taxon>Culicidae</taxon>
        <taxon>Anophelinae</taxon>
        <taxon>Anopheles</taxon>
    </lineage>
</organism>
<evidence type="ECO:0000259" key="4">
    <source>
        <dbReference type="PROSITE" id="PS51031"/>
    </source>
</evidence>
<dbReference type="InterPro" id="IPR004210">
    <property type="entry name" value="BESS_motif"/>
</dbReference>
<dbReference type="SMART" id="SM00595">
    <property type="entry name" value="MADF"/>
    <property type="match status" value="1"/>
</dbReference>
<dbReference type="Pfam" id="PF02944">
    <property type="entry name" value="BESS"/>
    <property type="match status" value="1"/>
</dbReference>
<dbReference type="VEuPathDB" id="VectorBase:AEPI011130"/>
<name>A0A182PVZ3_9DIPT</name>
<dbReference type="STRING" id="199890.A0A182PVZ3"/>
<reference evidence="5" key="2">
    <citation type="submission" date="2020-05" db="UniProtKB">
        <authorList>
            <consortium name="EnsemblMetazoa"/>
        </authorList>
    </citation>
    <scope>IDENTIFICATION</scope>
    <source>
        <strain evidence="5">Epiroticus2</strain>
    </source>
</reference>
<feature type="region of interest" description="Disordered" evidence="2">
    <location>
        <begin position="129"/>
        <end position="171"/>
    </location>
</feature>
<evidence type="ECO:0000313" key="6">
    <source>
        <dbReference type="Proteomes" id="UP000075885"/>
    </source>
</evidence>
<dbReference type="InterPro" id="IPR006578">
    <property type="entry name" value="MADF-dom"/>
</dbReference>
<dbReference type="GO" id="GO:0003677">
    <property type="term" value="F:DNA binding"/>
    <property type="evidence" value="ECO:0007669"/>
    <property type="project" value="InterPro"/>
</dbReference>
<dbReference type="GO" id="GO:0005634">
    <property type="term" value="C:nucleus"/>
    <property type="evidence" value="ECO:0007669"/>
    <property type="project" value="UniProtKB-SubCell"/>
</dbReference>
<evidence type="ECO:0008006" key="7">
    <source>
        <dbReference type="Google" id="ProtNLM"/>
    </source>
</evidence>
<dbReference type="PROSITE" id="PS51031">
    <property type="entry name" value="BESS"/>
    <property type="match status" value="1"/>
</dbReference>
<comment type="subcellular location">
    <subcellularLocation>
        <location evidence="1">Nucleus</location>
    </subcellularLocation>
</comment>
<evidence type="ECO:0000256" key="1">
    <source>
        <dbReference type="PROSITE-ProRule" id="PRU00371"/>
    </source>
</evidence>
<dbReference type="GO" id="GO:0005667">
    <property type="term" value="C:transcription regulator complex"/>
    <property type="evidence" value="ECO:0007669"/>
    <property type="project" value="TreeGrafter"/>
</dbReference>
<dbReference type="PROSITE" id="PS51029">
    <property type="entry name" value="MADF"/>
    <property type="match status" value="1"/>
</dbReference>